<gene>
    <name evidence="3" type="ORF">NB231_00705</name>
</gene>
<dbReference type="EMBL" id="AAOF01000011">
    <property type="protein sequence ID" value="EAR21196.1"/>
    <property type="molecule type" value="Genomic_DNA"/>
</dbReference>
<dbReference type="Proteomes" id="UP000003374">
    <property type="component" value="Unassembled WGS sequence"/>
</dbReference>
<name>A4BSV2_9GAMM</name>
<dbReference type="PANTHER" id="PTHR12558">
    <property type="entry name" value="CELL DIVISION CYCLE 16,23,27"/>
    <property type="match status" value="1"/>
</dbReference>
<dbReference type="InterPro" id="IPR011990">
    <property type="entry name" value="TPR-like_helical_dom_sf"/>
</dbReference>
<dbReference type="Pfam" id="PF13432">
    <property type="entry name" value="TPR_16"/>
    <property type="match status" value="1"/>
</dbReference>
<dbReference type="InterPro" id="IPR019734">
    <property type="entry name" value="TPR_rpt"/>
</dbReference>
<organism evidence="3 4">
    <name type="scientific">Nitrococcus mobilis Nb-231</name>
    <dbReference type="NCBI Taxonomy" id="314278"/>
    <lineage>
        <taxon>Bacteria</taxon>
        <taxon>Pseudomonadati</taxon>
        <taxon>Pseudomonadota</taxon>
        <taxon>Gammaproteobacteria</taxon>
        <taxon>Chromatiales</taxon>
        <taxon>Ectothiorhodospiraceae</taxon>
        <taxon>Nitrococcus</taxon>
    </lineage>
</organism>
<dbReference type="Gene3D" id="1.25.40.10">
    <property type="entry name" value="Tetratricopeptide repeat domain"/>
    <property type="match status" value="1"/>
</dbReference>
<dbReference type="SUPFAM" id="SSF48452">
    <property type="entry name" value="TPR-like"/>
    <property type="match status" value="1"/>
</dbReference>
<comment type="caution">
    <text evidence="3">The sequence shown here is derived from an EMBL/GenBank/DDBJ whole genome shotgun (WGS) entry which is preliminary data.</text>
</comment>
<accession>A4BSV2</accession>
<dbReference type="AlphaFoldDB" id="A4BSV2"/>
<dbReference type="HOGENOM" id="CLU_003728_7_0_6"/>
<dbReference type="NCBIfam" id="TIGR02521">
    <property type="entry name" value="type_IV_pilW"/>
    <property type="match status" value="1"/>
</dbReference>
<proteinExistence type="predicted"/>
<keyword evidence="1" id="KW-0802">TPR repeat</keyword>
<feature type="chain" id="PRO_5002666710" evidence="2">
    <location>
        <begin position="18"/>
        <end position="257"/>
    </location>
</feature>
<dbReference type="PROSITE" id="PS51257">
    <property type="entry name" value="PROKAR_LIPOPROTEIN"/>
    <property type="match status" value="1"/>
</dbReference>
<protein>
    <submittedName>
        <fullName evidence="3">Tfp pilus assembly protein PilF</fullName>
    </submittedName>
</protein>
<evidence type="ECO:0000256" key="2">
    <source>
        <dbReference type="SAM" id="SignalP"/>
    </source>
</evidence>
<dbReference type="SMART" id="SM00028">
    <property type="entry name" value="TPR"/>
    <property type="match status" value="4"/>
</dbReference>
<dbReference type="OrthoDB" id="9814042at2"/>
<feature type="repeat" description="TPR" evidence="1">
    <location>
        <begin position="71"/>
        <end position="104"/>
    </location>
</feature>
<evidence type="ECO:0000313" key="4">
    <source>
        <dbReference type="Proteomes" id="UP000003374"/>
    </source>
</evidence>
<dbReference type="eggNOG" id="COG3063">
    <property type="taxonomic scope" value="Bacteria"/>
</dbReference>
<dbReference type="PROSITE" id="PS50005">
    <property type="entry name" value="TPR"/>
    <property type="match status" value="2"/>
</dbReference>
<feature type="repeat" description="TPR" evidence="1">
    <location>
        <begin position="37"/>
        <end position="70"/>
    </location>
</feature>
<keyword evidence="4" id="KW-1185">Reference proteome</keyword>
<evidence type="ECO:0000256" key="1">
    <source>
        <dbReference type="PROSITE-ProRule" id="PRU00339"/>
    </source>
</evidence>
<dbReference type="InterPro" id="IPR013360">
    <property type="entry name" value="Pilus_4_PilW"/>
</dbReference>
<dbReference type="PROSITE" id="PS50293">
    <property type="entry name" value="TPR_REGION"/>
    <property type="match status" value="1"/>
</dbReference>
<dbReference type="STRING" id="314278.NB231_00705"/>
<evidence type="ECO:0000313" key="3">
    <source>
        <dbReference type="EMBL" id="EAR21196.1"/>
    </source>
</evidence>
<sequence>MRRYAAVLLTVCNMVLAAGCATDSKPRPSPEALQKASEINTQIGIRYLQTGELQQAVRKLEKALKQDAGNADAHMTLGVVYERLDETVQARAHYRRAIELQPNNSSALNNYGQFLCERDEYDRAERLFLRAAENPTYESPQVPLANAGVCAIQDGDTKRAEDFFLRALKYEPRFPSALAHMAQLRFDGRHFLSARGYYQRYLAVARQSPSTLWLGIRLEHALGDKDAVASYKLLLKGKFPDSIQTRQLLEWEEDGRL</sequence>
<feature type="signal peptide" evidence="2">
    <location>
        <begin position="1"/>
        <end position="17"/>
    </location>
</feature>
<keyword evidence="2" id="KW-0732">Signal</keyword>
<reference evidence="3 4" key="1">
    <citation type="submission" date="2006-02" db="EMBL/GenBank/DDBJ databases">
        <authorList>
            <person name="Waterbury J."/>
            <person name="Ferriera S."/>
            <person name="Johnson J."/>
            <person name="Kravitz S."/>
            <person name="Halpern A."/>
            <person name="Remington K."/>
            <person name="Beeson K."/>
            <person name="Tran B."/>
            <person name="Rogers Y.-H."/>
            <person name="Friedman R."/>
            <person name="Venter J.C."/>
        </authorList>
    </citation>
    <scope>NUCLEOTIDE SEQUENCE [LARGE SCALE GENOMIC DNA]</scope>
    <source>
        <strain evidence="3 4">Nb-231</strain>
    </source>
</reference>
<dbReference type="RefSeq" id="WP_004998818.1">
    <property type="nucleotide sequence ID" value="NZ_CH672427.1"/>
</dbReference>
<dbReference type="PANTHER" id="PTHR12558:SF13">
    <property type="entry name" value="CELL DIVISION CYCLE PROTEIN 27 HOMOLOG"/>
    <property type="match status" value="1"/>
</dbReference>